<dbReference type="EMBL" id="JAAGWE010000003">
    <property type="protein sequence ID" value="NEM04653.1"/>
    <property type="molecule type" value="Genomic_DNA"/>
</dbReference>
<evidence type="ECO:0000313" key="2">
    <source>
        <dbReference type="Proteomes" id="UP000471126"/>
    </source>
</evidence>
<proteinExistence type="predicted"/>
<protein>
    <submittedName>
        <fullName evidence="1">Uncharacterized protein</fullName>
    </submittedName>
</protein>
<dbReference type="AlphaFoldDB" id="A0A6P0G9B4"/>
<accession>A0A6P0G9B4</accession>
<name>A0A6P0G9B4_9ACTN</name>
<reference evidence="1 2" key="1">
    <citation type="submission" date="2019-12" db="EMBL/GenBank/DDBJ databases">
        <title>WGS of CPCC 203550 I12A-02606.</title>
        <authorList>
            <person name="Jiang Z."/>
        </authorList>
    </citation>
    <scope>NUCLEOTIDE SEQUENCE [LARGE SCALE GENOMIC DNA]</scope>
    <source>
        <strain evidence="1 2">I12A-02606</strain>
    </source>
</reference>
<organism evidence="1 2">
    <name type="scientific">Geodermatophilus normandii</name>
    <dbReference type="NCBI Taxonomy" id="1137989"/>
    <lineage>
        <taxon>Bacteria</taxon>
        <taxon>Bacillati</taxon>
        <taxon>Actinomycetota</taxon>
        <taxon>Actinomycetes</taxon>
        <taxon>Geodermatophilales</taxon>
        <taxon>Geodermatophilaceae</taxon>
        <taxon>Geodermatophilus</taxon>
    </lineage>
</organism>
<dbReference type="RefSeq" id="WP_163474883.1">
    <property type="nucleotide sequence ID" value="NZ_JAAGWE010000003.1"/>
</dbReference>
<sequence length="60" mass="6291">MEHRVEVVWTCGPCEVGGQDALGGRNDDPTCWNCGGPVVVTARPTVRWVVGGSVPEPDAA</sequence>
<gene>
    <name evidence="1" type="ORF">GCU54_01225</name>
</gene>
<comment type="caution">
    <text evidence="1">The sequence shown here is derived from an EMBL/GenBank/DDBJ whole genome shotgun (WGS) entry which is preliminary data.</text>
</comment>
<dbReference type="Proteomes" id="UP000471126">
    <property type="component" value="Unassembled WGS sequence"/>
</dbReference>
<evidence type="ECO:0000313" key="1">
    <source>
        <dbReference type="EMBL" id="NEM04653.1"/>
    </source>
</evidence>